<dbReference type="PANTHER" id="PTHR23344">
    <property type="entry name" value="GLYCEROPHOSPHORYL DIESTER PHOSPHODIESTERASE"/>
    <property type="match status" value="1"/>
</dbReference>
<evidence type="ECO:0000256" key="1">
    <source>
        <dbReference type="ARBA" id="ARBA00004141"/>
    </source>
</evidence>
<dbReference type="AlphaFoldDB" id="A0A7J7W6Q4"/>
<dbReference type="EMBL" id="JACAGC010000011">
    <property type="protein sequence ID" value="KAF6333115.1"/>
    <property type="molecule type" value="Genomic_DNA"/>
</dbReference>
<comment type="similarity">
    <text evidence="2">Belongs to the glycerophosphoryl diester phosphodiesterase family.</text>
</comment>
<organism evidence="11 12">
    <name type="scientific">Rhinolophus ferrumequinum</name>
    <name type="common">Greater horseshoe bat</name>
    <dbReference type="NCBI Taxonomy" id="59479"/>
    <lineage>
        <taxon>Eukaryota</taxon>
        <taxon>Metazoa</taxon>
        <taxon>Chordata</taxon>
        <taxon>Craniata</taxon>
        <taxon>Vertebrata</taxon>
        <taxon>Euteleostomi</taxon>
        <taxon>Mammalia</taxon>
        <taxon>Eutheria</taxon>
        <taxon>Laurasiatheria</taxon>
        <taxon>Chiroptera</taxon>
        <taxon>Yinpterochiroptera</taxon>
        <taxon>Rhinolophoidea</taxon>
        <taxon>Rhinolophidae</taxon>
        <taxon>Rhinolophinae</taxon>
        <taxon>Rhinolophus</taxon>
    </lineage>
</organism>
<protein>
    <submittedName>
        <fullName evidence="11">Glycerophosphodiester phosphodiesterase domain containing 4</fullName>
    </submittedName>
</protein>
<evidence type="ECO:0000256" key="7">
    <source>
        <dbReference type="ARBA" id="ARBA00023180"/>
    </source>
</evidence>
<keyword evidence="3 9" id="KW-0812">Transmembrane</keyword>
<evidence type="ECO:0000256" key="2">
    <source>
        <dbReference type="ARBA" id="ARBA00007277"/>
    </source>
</evidence>
<feature type="transmembrane region" description="Helical" evidence="9">
    <location>
        <begin position="189"/>
        <end position="209"/>
    </location>
</feature>
<dbReference type="PANTHER" id="PTHR23344:SF13">
    <property type="entry name" value="GLYCEROPHOSPHODIESTER PHOSPHODIESTERASE DOMAIN-CONTAINING PROTEIN 4"/>
    <property type="match status" value="1"/>
</dbReference>
<evidence type="ECO:0000313" key="11">
    <source>
        <dbReference type="EMBL" id="KAF6333115.1"/>
    </source>
</evidence>
<feature type="transmembrane region" description="Helical" evidence="9">
    <location>
        <begin position="106"/>
        <end position="136"/>
    </location>
</feature>
<evidence type="ECO:0000259" key="10">
    <source>
        <dbReference type="PROSITE" id="PS51704"/>
    </source>
</evidence>
<reference evidence="11 12" key="1">
    <citation type="journal article" date="2020" name="Nature">
        <title>Six reference-quality genomes reveal evolution of bat adaptations.</title>
        <authorList>
            <person name="Jebb D."/>
            <person name="Huang Z."/>
            <person name="Pippel M."/>
            <person name="Hughes G.M."/>
            <person name="Lavrichenko K."/>
            <person name="Devanna P."/>
            <person name="Winkler S."/>
            <person name="Jermiin L.S."/>
            <person name="Skirmuntt E.C."/>
            <person name="Katzourakis A."/>
            <person name="Burkitt-Gray L."/>
            <person name="Ray D.A."/>
            <person name="Sullivan K.A.M."/>
            <person name="Roscito J.G."/>
            <person name="Kirilenko B.M."/>
            <person name="Davalos L.M."/>
            <person name="Corthals A.P."/>
            <person name="Power M.L."/>
            <person name="Jones G."/>
            <person name="Ransome R.D."/>
            <person name="Dechmann D.K.N."/>
            <person name="Locatelli A.G."/>
            <person name="Puechmaille S.J."/>
            <person name="Fedrigo O."/>
            <person name="Jarvis E.D."/>
            <person name="Hiller M."/>
            <person name="Vernes S.C."/>
            <person name="Myers E.W."/>
            <person name="Teeling E.C."/>
        </authorList>
    </citation>
    <scope>NUCLEOTIDE SEQUENCE [LARGE SCALE GENOMIC DNA]</scope>
    <source>
        <strain evidence="11">MRhiFer1</strain>
        <tissue evidence="11">Lung</tissue>
    </source>
</reference>
<evidence type="ECO:0000256" key="9">
    <source>
        <dbReference type="SAM" id="Phobius"/>
    </source>
</evidence>
<feature type="compositionally biased region" description="Low complexity" evidence="8">
    <location>
        <begin position="726"/>
        <end position="735"/>
    </location>
</feature>
<feature type="transmembrane region" description="Helical" evidence="9">
    <location>
        <begin position="230"/>
        <end position="256"/>
    </location>
</feature>
<comment type="subcellular location">
    <subcellularLocation>
        <location evidence="1">Membrane</location>
        <topology evidence="1">Multi-pass membrane protein</topology>
    </subcellularLocation>
</comment>
<dbReference type="Gene3D" id="3.20.20.190">
    <property type="entry name" value="Phosphatidylinositol (PI) phosphodiesterase"/>
    <property type="match status" value="1"/>
</dbReference>
<dbReference type="GO" id="GO:0006629">
    <property type="term" value="P:lipid metabolic process"/>
    <property type="evidence" value="ECO:0007669"/>
    <property type="project" value="InterPro"/>
</dbReference>
<feature type="transmembrane region" description="Helical" evidence="9">
    <location>
        <begin position="66"/>
        <end position="86"/>
    </location>
</feature>
<comment type="caution">
    <text evidence="11">The sequence shown here is derived from an EMBL/GenBank/DDBJ whole genome shotgun (WGS) entry which is preliminary data.</text>
</comment>
<evidence type="ECO:0000256" key="4">
    <source>
        <dbReference type="ARBA" id="ARBA00022801"/>
    </source>
</evidence>
<accession>A0A7J7W6Q4</accession>
<keyword evidence="7" id="KW-0325">Glycoprotein</keyword>
<dbReference type="Proteomes" id="UP000585614">
    <property type="component" value="Unassembled WGS sequence"/>
</dbReference>
<feature type="region of interest" description="Disordered" evidence="8">
    <location>
        <begin position="704"/>
        <end position="735"/>
    </location>
</feature>
<dbReference type="GO" id="GO:0016020">
    <property type="term" value="C:membrane"/>
    <property type="evidence" value="ECO:0007669"/>
    <property type="project" value="UniProtKB-SubCell"/>
</dbReference>
<feature type="region of interest" description="Disordered" evidence="8">
    <location>
        <begin position="581"/>
        <end position="608"/>
    </location>
</feature>
<evidence type="ECO:0000256" key="6">
    <source>
        <dbReference type="ARBA" id="ARBA00023136"/>
    </source>
</evidence>
<dbReference type="SUPFAM" id="SSF51695">
    <property type="entry name" value="PLC-like phosphodiesterases"/>
    <property type="match status" value="1"/>
</dbReference>
<proteinExistence type="inferred from homology"/>
<evidence type="ECO:0000313" key="12">
    <source>
        <dbReference type="Proteomes" id="UP000585614"/>
    </source>
</evidence>
<sequence length="753" mass="88004">MFKKVSRSQANRQKKRQKKCIPWIVHIFNHQCFVTYITGLYSCQWKTTQKIKPRFGPCCCSWREQLFYPFLVISSCLSVVLLFVWIETSNEYFSFDWVVFLGTGFWFFWSLLLLSLFGILAAYSSLLLILGFLLIWEGNELHLHWCHKILTLLVIGVCTFFMSILSIYWKDRWLTFGLSLKIFAPYLHLSSIIVMVILSWPVAFYLIHLEHEARMRRHKMTWYERRVKKFSILTKLRAIQVAVGLPFFIIILYLYLVPLGTYSPCIQEKDKLGPKPDFFGHRGAPMLGPENTMMSFEKAIENGVVGLESDVYLSYDEVPFLMHDNDLRRTTNIKEVMPNASLAPASFFTWDFLSTLNAGKWFVQSQSKPFYNMKPLSEADREKARQQMIPKLSDLLELAQKEKKFVIFDLNAPPPKHPLRNTFVRRVVRVILESKIEQHLIYWLTAFDRHFVKLKAPGFQQVGRLYSIEHLTKENITKINVDYKTLFYTGLRDYKAANININLYLVNEPWLYSLAWCSRINSVTTDNIQLLRQIKHPYFFMTPRYYMFMWFLMDGVSAVFIVAIFYFHWWRENKKEKALESTSSHTDTEILPKGKSKNQEASNLPIEHPSRSLERPWTLKPLYPALPNRIRKHPGPRQFLVAPEETDRNPEPVKETTKPEMPAKGNVRQLIPSEDFEPIQTPTWEATREATLQTVLLASKANEPTISSLEVPHPETQHRRMPTAESSQQSSLTMVSSTSYISLPSFTLSSEKK</sequence>
<keyword evidence="4" id="KW-0378">Hydrolase</keyword>
<dbReference type="InterPro" id="IPR030395">
    <property type="entry name" value="GP_PDE_dom"/>
</dbReference>
<feature type="transmembrane region" description="Helical" evidence="9">
    <location>
        <begin position="148"/>
        <end position="169"/>
    </location>
</feature>
<keyword evidence="6 9" id="KW-0472">Membrane</keyword>
<dbReference type="Pfam" id="PF03009">
    <property type="entry name" value="GDPD"/>
    <property type="match status" value="1"/>
</dbReference>
<dbReference type="PROSITE" id="PS51704">
    <property type="entry name" value="GP_PDE"/>
    <property type="match status" value="1"/>
</dbReference>
<evidence type="ECO:0000256" key="5">
    <source>
        <dbReference type="ARBA" id="ARBA00022989"/>
    </source>
</evidence>
<feature type="domain" description="GP-PDE" evidence="10">
    <location>
        <begin position="276"/>
        <end position="535"/>
    </location>
</feature>
<dbReference type="GO" id="GO:0008889">
    <property type="term" value="F:glycerophosphodiester phosphodiesterase activity"/>
    <property type="evidence" value="ECO:0007669"/>
    <property type="project" value="TreeGrafter"/>
</dbReference>
<feature type="transmembrane region" description="Helical" evidence="9">
    <location>
        <begin position="545"/>
        <end position="567"/>
    </location>
</feature>
<evidence type="ECO:0000256" key="8">
    <source>
        <dbReference type="SAM" id="MobiDB-lite"/>
    </source>
</evidence>
<dbReference type="InterPro" id="IPR017946">
    <property type="entry name" value="PLC-like_Pdiesterase_TIM-brl"/>
</dbReference>
<name>A0A7J7W6Q4_RHIFE</name>
<gene>
    <name evidence="11" type="ORF">mRhiFer1_005610</name>
</gene>
<evidence type="ECO:0000256" key="3">
    <source>
        <dbReference type="ARBA" id="ARBA00022692"/>
    </source>
</evidence>
<keyword evidence="5 9" id="KW-1133">Transmembrane helix</keyword>